<keyword evidence="5" id="KW-1185">Reference proteome</keyword>
<comment type="subcellular location">
    <subcellularLocation>
        <location evidence="1">Nucleus</location>
    </subcellularLocation>
</comment>
<feature type="region of interest" description="Disordered" evidence="3">
    <location>
        <begin position="1114"/>
        <end position="1150"/>
    </location>
</feature>
<accession>A0ABR0BGB1</accession>
<comment type="caution">
    <text evidence="4">The sequence shown here is derived from an EMBL/GenBank/DDBJ whole genome shotgun (WGS) entry which is preliminary data.</text>
</comment>
<dbReference type="PANTHER" id="PTHR31001:SF57">
    <property type="entry name" value="ZN(II)2CYS6 TRANSCRIPTION FACTOR (EUROFUNG)"/>
    <property type="match status" value="1"/>
</dbReference>
<organism evidence="4 5">
    <name type="scientific">Purpureocillium lilacinum</name>
    <name type="common">Paecilomyces lilacinus</name>
    <dbReference type="NCBI Taxonomy" id="33203"/>
    <lineage>
        <taxon>Eukaryota</taxon>
        <taxon>Fungi</taxon>
        <taxon>Dikarya</taxon>
        <taxon>Ascomycota</taxon>
        <taxon>Pezizomycotina</taxon>
        <taxon>Sordariomycetes</taxon>
        <taxon>Hypocreomycetidae</taxon>
        <taxon>Hypocreales</taxon>
        <taxon>Ophiocordycipitaceae</taxon>
        <taxon>Purpureocillium</taxon>
    </lineage>
</organism>
<proteinExistence type="predicted"/>
<protein>
    <recommendedName>
        <fullName evidence="6">Transcription factor domain-containing protein</fullName>
    </recommendedName>
</protein>
<feature type="compositionally biased region" description="Low complexity" evidence="3">
    <location>
        <begin position="556"/>
        <end position="568"/>
    </location>
</feature>
<evidence type="ECO:0008006" key="6">
    <source>
        <dbReference type="Google" id="ProtNLM"/>
    </source>
</evidence>
<sequence>MNDPPLFKSQIIDKYVPSKDITKALVGTYLDTIEGVNRLFHIPTFELELKHYWENPTSARYDWLAQLLAVLALGTRVMEERIRQRLVAVTLPYPVERYLRGASKCLAHLSYPFHASLETVRTLCLMATAKKASLFSCHERDACGPLLETALSMCLMLGLDKRMNDGTSARRTWIGVFMETRVWTTVRYMYLHHVLHTGVATHFPSSAMEPCMLANVNDCDVDATLAPNERNHSAKEWTDSSAELLLSRSLSLAFTLVSLANHPTTTCPEGVDLISADALVRTLLRKTDKIYFEIDCTWKRLQRCMLIVFFRRLLITIYHLDSPRITQRSLLQTSATSNFSRLATTECAISILVQQRSMLEDPVLSDAGGRVVAELFKEDFLFASLVIGSEWTRNANVSSSLARRGEPSKTVHGPKTPFASRTVLHGLYWCRELWAQDMERSICNFAAYSMLGRLLDILGGDCPRGGGRGNSSPQRASQRVHIEVERASLVSVAVSYHAAEVSLFSRARSVHEPPNVAIRRSVQQQADLIHSTSRCITCHRESSILAGTPGRQPRTSVSAAVSGPGAAGHRPTTSSWPLRDEMDRGNAIRGGGSSTPRGRIDVLLHGVRLGLPDGAINSVRAKYSITNGNSIAPLPPHARPPYSPGLRNTHYLHHHHHHHPPPASLACVEPRTTPGEMVRNRQTEKRRGREVGEAHEPIDNDAVVSHLVVARAGARPRGHHACVQSSDHGRSDPLHHPILYPTHTRRAVFTGRRNDLERRVAPTVHHPTQSRWSSEPFHVVVLAGRSRSCTAPALRQCAAPDAGSSFLHKLRLLSSLRATDGGSDPRLGKARAWHGKDAQHGVWHGPSRTSNVRHGVRGWMSIPAHIHAYERTNAPASASRPVRSPRDGGTELKYPTGRGTSAEATICMQAIARAAPRPASDAFLSGRSARAGAGEGEGHLSEKSEKARAFGRLEARFPVNSARDDQFRIRGPGRTGCVSEEQEEEEETQAPSRFTLRTAAATAPPSCVAAVTTSPGPLPLSEPLPQATLADDVVHGLAAAACERAMRTQTGAIRRRCASGRIQAVTRHGFAGDCAPMCPQMRPAQHGAHGWRSHGGRETRPLNGGMRYLTAPSGRVQAQGHDRQPRARHGRGGPPTRQPGQVAATSGARTDASVRAGHCPLSAAHCVQRSARQFGGLLSIGTRGPSPSTASWIALGCCATPCDALIPTRHRATCCFGWPVAGVPSCDSPHASVTVLRRATLSNRRRAPVTERDVVWFGAWVGSSRVESSRKGLRSALRRASSSSSPRRVSTRVAVGPRPACTVHPGLVCTLFNYVRCGSLDDIPPTPPSYGGVTRQRLRLNDFRELANRRAPPSSIECSAASRAFPRGGLFPFPGAEGNGRFRLRLQLRCGGLLAGPRRGWGPAHFADGEEPAVGSTVVRCIRSSEPATARIGLPSPRERAAAAHGKKRGCSVIIVYCPQVSLRPSAMGHVVAPLGRVGHRQRGQRRKNARKLRPLPLPSALTPTAFVSRPWATAERVGDGGAATRGRLARSNDRGRSVCSGTQADTSGSELLCQQVAGSTPVTRARSGKRTTPAGLLAGSRVRRGWLTAAAVVQPPSCLSAAGAASRWSPLSLPACTPSTPTRPMPTDALGATQGRDGGLVALDWAGSAGERPTYARYPPPILAVVTTSRRHGGRSTASWVLAADFGVLSCGPPFFNSTSQPPSTSQAGVQCVAAVSLLGQAEELEGKGGGRKGVEMRASLGIGTGDPGLAPVMGVG</sequence>
<feature type="region of interest" description="Disordered" evidence="3">
    <location>
        <begin position="1518"/>
        <end position="1545"/>
    </location>
</feature>
<dbReference type="CDD" id="cd12148">
    <property type="entry name" value="fungal_TF_MHR"/>
    <property type="match status" value="1"/>
</dbReference>
<evidence type="ECO:0000313" key="5">
    <source>
        <dbReference type="Proteomes" id="UP001287286"/>
    </source>
</evidence>
<evidence type="ECO:0000313" key="4">
    <source>
        <dbReference type="EMBL" id="KAK4075541.1"/>
    </source>
</evidence>
<dbReference type="InterPro" id="IPR050613">
    <property type="entry name" value="Sec_Metabolite_Reg"/>
</dbReference>
<reference evidence="4 5" key="1">
    <citation type="journal article" date="2024" name="Microbiol. Resour. Announc.">
        <title>Genome annotations for the ascomycete fungi Trichoderma harzianum, Trichoderma aggressivum, and Purpureocillium lilacinum.</title>
        <authorList>
            <person name="Beijen E.P.W."/>
            <person name="Ohm R.A."/>
        </authorList>
    </citation>
    <scope>NUCLEOTIDE SEQUENCE [LARGE SCALE GENOMIC DNA]</scope>
    <source>
        <strain evidence="4 5">CBS 150709</strain>
    </source>
</reference>
<name>A0ABR0BGB1_PURLI</name>
<keyword evidence="2" id="KW-0539">Nucleus</keyword>
<feature type="region of interest" description="Disordered" evidence="3">
    <location>
        <begin position="873"/>
        <end position="897"/>
    </location>
</feature>
<dbReference type="Proteomes" id="UP001287286">
    <property type="component" value="Unassembled WGS sequence"/>
</dbReference>
<evidence type="ECO:0000256" key="1">
    <source>
        <dbReference type="ARBA" id="ARBA00004123"/>
    </source>
</evidence>
<feature type="region of interest" description="Disordered" evidence="3">
    <location>
        <begin position="546"/>
        <end position="597"/>
    </location>
</feature>
<evidence type="ECO:0000256" key="2">
    <source>
        <dbReference type="ARBA" id="ARBA00023242"/>
    </source>
</evidence>
<dbReference type="PANTHER" id="PTHR31001">
    <property type="entry name" value="UNCHARACTERIZED TRANSCRIPTIONAL REGULATORY PROTEIN"/>
    <property type="match status" value="1"/>
</dbReference>
<feature type="region of interest" description="Disordered" evidence="3">
    <location>
        <begin position="966"/>
        <end position="991"/>
    </location>
</feature>
<gene>
    <name evidence="4" type="ORF">Purlil1_12640</name>
</gene>
<dbReference type="EMBL" id="JAWRVI010000118">
    <property type="protein sequence ID" value="KAK4075541.1"/>
    <property type="molecule type" value="Genomic_DNA"/>
</dbReference>
<evidence type="ECO:0000256" key="3">
    <source>
        <dbReference type="SAM" id="MobiDB-lite"/>
    </source>
</evidence>